<feature type="compositionally biased region" description="Polar residues" evidence="1">
    <location>
        <begin position="97"/>
        <end position="106"/>
    </location>
</feature>
<feature type="compositionally biased region" description="Basic and acidic residues" evidence="1">
    <location>
        <begin position="77"/>
        <end position="95"/>
    </location>
</feature>
<reference evidence="2 3" key="1">
    <citation type="journal article" date="2021" name="Elife">
        <title>Chloroplast acquisition without the gene transfer in kleptoplastic sea slugs, Plakobranchus ocellatus.</title>
        <authorList>
            <person name="Maeda T."/>
            <person name="Takahashi S."/>
            <person name="Yoshida T."/>
            <person name="Shimamura S."/>
            <person name="Takaki Y."/>
            <person name="Nagai Y."/>
            <person name="Toyoda A."/>
            <person name="Suzuki Y."/>
            <person name="Arimoto A."/>
            <person name="Ishii H."/>
            <person name="Satoh N."/>
            <person name="Nishiyama T."/>
            <person name="Hasebe M."/>
            <person name="Maruyama T."/>
            <person name="Minagawa J."/>
            <person name="Obokata J."/>
            <person name="Shigenobu S."/>
        </authorList>
    </citation>
    <scope>NUCLEOTIDE SEQUENCE [LARGE SCALE GENOMIC DNA]</scope>
</reference>
<evidence type="ECO:0000256" key="1">
    <source>
        <dbReference type="SAM" id="MobiDB-lite"/>
    </source>
</evidence>
<organism evidence="2 3">
    <name type="scientific">Elysia marginata</name>
    <dbReference type="NCBI Taxonomy" id="1093978"/>
    <lineage>
        <taxon>Eukaryota</taxon>
        <taxon>Metazoa</taxon>
        <taxon>Spiralia</taxon>
        <taxon>Lophotrochozoa</taxon>
        <taxon>Mollusca</taxon>
        <taxon>Gastropoda</taxon>
        <taxon>Heterobranchia</taxon>
        <taxon>Euthyneura</taxon>
        <taxon>Panpulmonata</taxon>
        <taxon>Sacoglossa</taxon>
        <taxon>Placobranchoidea</taxon>
        <taxon>Plakobranchidae</taxon>
        <taxon>Elysia</taxon>
    </lineage>
</organism>
<dbReference type="AlphaFoldDB" id="A0AAV4FPB9"/>
<protein>
    <submittedName>
        <fullName evidence="2">Uncharacterized protein</fullName>
    </submittedName>
</protein>
<proteinExistence type="predicted"/>
<accession>A0AAV4FPB9</accession>
<comment type="caution">
    <text evidence="2">The sequence shown here is derived from an EMBL/GenBank/DDBJ whole genome shotgun (WGS) entry which is preliminary data.</text>
</comment>
<name>A0AAV4FPB9_9GAST</name>
<dbReference type="EMBL" id="BMAT01011569">
    <property type="protein sequence ID" value="GFR75148.1"/>
    <property type="molecule type" value="Genomic_DNA"/>
</dbReference>
<keyword evidence="3" id="KW-1185">Reference proteome</keyword>
<feature type="region of interest" description="Disordered" evidence="1">
    <location>
        <begin position="67"/>
        <end position="106"/>
    </location>
</feature>
<evidence type="ECO:0000313" key="2">
    <source>
        <dbReference type="EMBL" id="GFR75148.1"/>
    </source>
</evidence>
<evidence type="ECO:0000313" key="3">
    <source>
        <dbReference type="Proteomes" id="UP000762676"/>
    </source>
</evidence>
<sequence>MSACYAENRTQDFSVRSHDVNVIPRSHDVNVIPRSHDVNWTVVEKLRKHKNSVKLVEQNYPLTFRRLPRAARQNMDPNRKCLPNDRKDGQRDKQRGPCNQTGQKTNNLDYTQVTKYQQHVHDLTCVPTKTSGVRPTGSELALGDLTCPHTHRHAHFPRHAHTERKITTESCLVP</sequence>
<dbReference type="Proteomes" id="UP000762676">
    <property type="component" value="Unassembled WGS sequence"/>
</dbReference>
<gene>
    <name evidence="2" type="ORF">ElyMa_005771200</name>
</gene>